<evidence type="ECO:0000313" key="7">
    <source>
        <dbReference type="EMBL" id="TDS80314.1"/>
    </source>
</evidence>
<feature type="transmembrane region" description="Helical" evidence="5">
    <location>
        <begin position="136"/>
        <end position="155"/>
    </location>
</feature>
<sequence>MLDVPSPRSAVVRHLTVAQGLSVAGSTVDLTLTGIVGARIAPTPALATVPYSLVFLVAGLCTFGVSRAIGRLGHRRVFVAAPIAAAVSGCVSAAGVQLQQFWLFCVGTALIGVYQAGSGYYRYLAAESMPRERARAVSSVLAGGLVAALVGPFLATALGGLTSTPFVGSYLLVAVLGAAASAWNTRLVEPLAGGRVAVAVAVAPPRARRELWQQPGLIAGTAAALLAAGTMMAMMTAGPILGLATGRTPVEAAFGVQLHMIGMYAPGLVVARAMARVGERVVAIGGCVLVLAAGLTAATATSLAAYLAAMLLIGVGWNLGYGAGSAMITAHHRPAERGRVQPIAEALIIAAQVLASAFAVAFTSVTGWHALGWCCLAAAAVVAVVVLRARPGLIRAV</sequence>
<comment type="caution">
    <text evidence="7">The sequence shown here is derived from an EMBL/GenBank/DDBJ whole genome shotgun (WGS) entry which is preliminary data.</text>
</comment>
<gene>
    <name evidence="7" type="ORF">CLV52_0871</name>
</gene>
<dbReference type="EMBL" id="SOAM01000001">
    <property type="protein sequence ID" value="TDS80314.1"/>
    <property type="molecule type" value="Genomic_DNA"/>
</dbReference>
<dbReference type="InterPro" id="IPR020846">
    <property type="entry name" value="MFS_dom"/>
</dbReference>
<feature type="transmembrane region" description="Helical" evidence="5">
    <location>
        <begin position="306"/>
        <end position="330"/>
    </location>
</feature>
<keyword evidence="8" id="KW-1185">Reference proteome</keyword>
<feature type="transmembrane region" description="Helical" evidence="5">
    <location>
        <begin position="167"/>
        <end position="185"/>
    </location>
</feature>
<dbReference type="SUPFAM" id="SSF103473">
    <property type="entry name" value="MFS general substrate transporter"/>
    <property type="match status" value="1"/>
</dbReference>
<feature type="transmembrane region" description="Helical" evidence="5">
    <location>
        <begin position="45"/>
        <end position="65"/>
    </location>
</feature>
<feature type="domain" description="Major facilitator superfamily (MFS) profile" evidence="6">
    <location>
        <begin position="216"/>
        <end position="397"/>
    </location>
</feature>
<feature type="transmembrane region" description="Helical" evidence="5">
    <location>
        <begin position="77"/>
        <end position="95"/>
    </location>
</feature>
<dbReference type="PANTHER" id="PTHR23534">
    <property type="entry name" value="MFS PERMEASE"/>
    <property type="match status" value="1"/>
</dbReference>
<dbReference type="InterPro" id="IPR011701">
    <property type="entry name" value="MFS"/>
</dbReference>
<feature type="transmembrane region" description="Helical" evidence="5">
    <location>
        <begin position="368"/>
        <end position="387"/>
    </location>
</feature>
<feature type="transmembrane region" description="Helical" evidence="5">
    <location>
        <begin position="216"/>
        <end position="240"/>
    </location>
</feature>
<comment type="subcellular location">
    <subcellularLocation>
        <location evidence="1">Cell membrane</location>
        <topology evidence="1">Multi-pass membrane protein</topology>
    </subcellularLocation>
</comment>
<dbReference type="PANTHER" id="PTHR23534:SF1">
    <property type="entry name" value="MAJOR FACILITATOR SUPERFAMILY PROTEIN"/>
    <property type="match status" value="1"/>
</dbReference>
<feature type="transmembrane region" description="Helical" evidence="5">
    <location>
        <begin position="101"/>
        <end position="124"/>
    </location>
</feature>
<organism evidence="7 8">
    <name type="scientific">Amnibacterium kyonggiense</name>
    <dbReference type="NCBI Taxonomy" id="595671"/>
    <lineage>
        <taxon>Bacteria</taxon>
        <taxon>Bacillati</taxon>
        <taxon>Actinomycetota</taxon>
        <taxon>Actinomycetes</taxon>
        <taxon>Micrococcales</taxon>
        <taxon>Microbacteriaceae</taxon>
        <taxon>Amnibacterium</taxon>
    </lineage>
</organism>
<protein>
    <submittedName>
        <fullName evidence="7">Putative MFS family arabinose efflux permease</fullName>
    </submittedName>
</protein>
<dbReference type="Proteomes" id="UP000295344">
    <property type="component" value="Unassembled WGS sequence"/>
</dbReference>
<name>A0A4V3EB44_9MICO</name>
<keyword evidence="2 5" id="KW-0812">Transmembrane</keyword>
<feature type="transmembrane region" description="Helical" evidence="5">
    <location>
        <begin position="281"/>
        <end position="300"/>
    </location>
</feature>
<dbReference type="AlphaFoldDB" id="A0A4V3EB44"/>
<dbReference type="InterPro" id="IPR036259">
    <property type="entry name" value="MFS_trans_sf"/>
</dbReference>
<feature type="transmembrane region" description="Helical" evidence="5">
    <location>
        <begin position="342"/>
        <end position="362"/>
    </location>
</feature>
<evidence type="ECO:0000256" key="2">
    <source>
        <dbReference type="ARBA" id="ARBA00022692"/>
    </source>
</evidence>
<dbReference type="Pfam" id="PF07690">
    <property type="entry name" value="MFS_1"/>
    <property type="match status" value="1"/>
</dbReference>
<reference evidence="7 8" key="1">
    <citation type="submission" date="2019-03" db="EMBL/GenBank/DDBJ databases">
        <title>Genomic Encyclopedia of Archaeal and Bacterial Type Strains, Phase II (KMG-II): from individual species to whole genera.</title>
        <authorList>
            <person name="Goeker M."/>
        </authorList>
    </citation>
    <scope>NUCLEOTIDE SEQUENCE [LARGE SCALE GENOMIC DNA]</scope>
    <source>
        <strain evidence="7 8">DSM 24782</strain>
    </source>
</reference>
<proteinExistence type="predicted"/>
<dbReference type="Gene3D" id="1.20.1250.20">
    <property type="entry name" value="MFS general substrate transporter like domains"/>
    <property type="match status" value="1"/>
</dbReference>
<feature type="transmembrane region" description="Helical" evidence="5">
    <location>
        <begin position="252"/>
        <end position="274"/>
    </location>
</feature>
<evidence type="ECO:0000256" key="3">
    <source>
        <dbReference type="ARBA" id="ARBA00022989"/>
    </source>
</evidence>
<accession>A0A4V3EB44</accession>
<evidence type="ECO:0000256" key="5">
    <source>
        <dbReference type="SAM" id="Phobius"/>
    </source>
</evidence>
<keyword evidence="3 5" id="KW-1133">Transmembrane helix</keyword>
<keyword evidence="4 5" id="KW-0472">Membrane</keyword>
<evidence type="ECO:0000256" key="1">
    <source>
        <dbReference type="ARBA" id="ARBA00004651"/>
    </source>
</evidence>
<dbReference type="GO" id="GO:0022857">
    <property type="term" value="F:transmembrane transporter activity"/>
    <property type="evidence" value="ECO:0007669"/>
    <property type="project" value="InterPro"/>
</dbReference>
<evidence type="ECO:0000256" key="4">
    <source>
        <dbReference type="ARBA" id="ARBA00023136"/>
    </source>
</evidence>
<evidence type="ECO:0000259" key="6">
    <source>
        <dbReference type="PROSITE" id="PS50850"/>
    </source>
</evidence>
<dbReference type="GO" id="GO:0005886">
    <property type="term" value="C:plasma membrane"/>
    <property type="evidence" value="ECO:0007669"/>
    <property type="project" value="UniProtKB-SubCell"/>
</dbReference>
<dbReference type="PROSITE" id="PS50850">
    <property type="entry name" value="MFS"/>
    <property type="match status" value="1"/>
</dbReference>
<evidence type="ECO:0000313" key="8">
    <source>
        <dbReference type="Proteomes" id="UP000295344"/>
    </source>
</evidence>